<dbReference type="InterPro" id="IPR002156">
    <property type="entry name" value="RNaseH_domain"/>
</dbReference>
<dbReference type="InterPro" id="IPR036397">
    <property type="entry name" value="RNaseH_sf"/>
</dbReference>
<dbReference type="InterPro" id="IPR012337">
    <property type="entry name" value="RNaseH-like_sf"/>
</dbReference>
<dbReference type="EMBL" id="JACGWN010000008">
    <property type="protein sequence ID" value="KAL0440239.1"/>
    <property type="molecule type" value="Genomic_DNA"/>
</dbReference>
<dbReference type="SUPFAM" id="SSF53098">
    <property type="entry name" value="Ribonuclease H-like"/>
    <property type="match status" value="1"/>
</dbReference>
<reference evidence="2" key="2">
    <citation type="journal article" date="2024" name="Plant">
        <title>Genomic evolution and insights into agronomic trait innovations of Sesamum species.</title>
        <authorList>
            <person name="Miao H."/>
            <person name="Wang L."/>
            <person name="Qu L."/>
            <person name="Liu H."/>
            <person name="Sun Y."/>
            <person name="Le M."/>
            <person name="Wang Q."/>
            <person name="Wei S."/>
            <person name="Zheng Y."/>
            <person name="Lin W."/>
            <person name="Duan Y."/>
            <person name="Cao H."/>
            <person name="Xiong S."/>
            <person name="Wang X."/>
            <person name="Wei L."/>
            <person name="Li C."/>
            <person name="Ma Q."/>
            <person name="Ju M."/>
            <person name="Zhao R."/>
            <person name="Li G."/>
            <person name="Mu C."/>
            <person name="Tian Q."/>
            <person name="Mei H."/>
            <person name="Zhang T."/>
            <person name="Gao T."/>
            <person name="Zhang H."/>
        </authorList>
    </citation>
    <scope>NUCLEOTIDE SEQUENCE</scope>
    <source>
        <strain evidence="2">KEN1</strain>
    </source>
</reference>
<dbReference type="Gene3D" id="3.30.420.10">
    <property type="entry name" value="Ribonuclease H-like superfamily/Ribonuclease H"/>
    <property type="match status" value="1"/>
</dbReference>
<dbReference type="PROSITE" id="PS50879">
    <property type="entry name" value="RNASE_H_1"/>
    <property type="match status" value="1"/>
</dbReference>
<dbReference type="AlphaFoldDB" id="A0AAW2WES4"/>
<evidence type="ECO:0000259" key="1">
    <source>
        <dbReference type="PROSITE" id="PS50879"/>
    </source>
</evidence>
<sequence>MVKLFANGSSTLQGSRAGIILENPQGDKIQYALRYNFDTSNNKAEYEALLAGVKLAQAARAKCLKAHRDSQLIVKQVRGNYEAKGEKMI</sequence>
<evidence type="ECO:0000313" key="2">
    <source>
        <dbReference type="EMBL" id="KAL0440239.1"/>
    </source>
</evidence>
<protein>
    <recommendedName>
        <fullName evidence="1">RNase H type-1 domain-containing protein</fullName>
    </recommendedName>
</protein>
<name>A0AAW2WES4_9LAMI</name>
<feature type="domain" description="RNase H type-1" evidence="1">
    <location>
        <begin position="1"/>
        <end position="89"/>
    </location>
</feature>
<organism evidence="2">
    <name type="scientific">Sesamum latifolium</name>
    <dbReference type="NCBI Taxonomy" id="2727402"/>
    <lineage>
        <taxon>Eukaryota</taxon>
        <taxon>Viridiplantae</taxon>
        <taxon>Streptophyta</taxon>
        <taxon>Embryophyta</taxon>
        <taxon>Tracheophyta</taxon>
        <taxon>Spermatophyta</taxon>
        <taxon>Magnoliopsida</taxon>
        <taxon>eudicotyledons</taxon>
        <taxon>Gunneridae</taxon>
        <taxon>Pentapetalae</taxon>
        <taxon>asterids</taxon>
        <taxon>lamiids</taxon>
        <taxon>Lamiales</taxon>
        <taxon>Pedaliaceae</taxon>
        <taxon>Sesamum</taxon>
    </lineage>
</organism>
<dbReference type="Pfam" id="PF13456">
    <property type="entry name" value="RVT_3"/>
    <property type="match status" value="1"/>
</dbReference>
<proteinExistence type="predicted"/>
<dbReference type="GO" id="GO:0003676">
    <property type="term" value="F:nucleic acid binding"/>
    <property type="evidence" value="ECO:0007669"/>
    <property type="project" value="InterPro"/>
</dbReference>
<reference evidence="2" key="1">
    <citation type="submission" date="2020-06" db="EMBL/GenBank/DDBJ databases">
        <authorList>
            <person name="Li T."/>
            <person name="Hu X."/>
            <person name="Zhang T."/>
            <person name="Song X."/>
            <person name="Zhang H."/>
            <person name="Dai N."/>
            <person name="Sheng W."/>
            <person name="Hou X."/>
            <person name="Wei L."/>
        </authorList>
    </citation>
    <scope>NUCLEOTIDE SEQUENCE</scope>
    <source>
        <strain evidence="2">KEN1</strain>
        <tissue evidence="2">Leaf</tissue>
    </source>
</reference>
<comment type="caution">
    <text evidence="2">The sequence shown here is derived from an EMBL/GenBank/DDBJ whole genome shotgun (WGS) entry which is preliminary data.</text>
</comment>
<dbReference type="PANTHER" id="PTHR48475:SF2">
    <property type="entry name" value="RIBONUCLEASE H"/>
    <property type="match status" value="1"/>
</dbReference>
<dbReference type="GO" id="GO:0004523">
    <property type="term" value="F:RNA-DNA hybrid ribonuclease activity"/>
    <property type="evidence" value="ECO:0007669"/>
    <property type="project" value="InterPro"/>
</dbReference>
<gene>
    <name evidence="2" type="ORF">Slati_2506900</name>
</gene>
<dbReference type="PANTHER" id="PTHR48475">
    <property type="entry name" value="RIBONUCLEASE H"/>
    <property type="match status" value="1"/>
</dbReference>
<accession>A0AAW2WES4</accession>